<dbReference type="Pfam" id="PF00512">
    <property type="entry name" value="HisKA"/>
    <property type="match status" value="1"/>
</dbReference>
<dbReference type="PANTHER" id="PTHR43065:SF49">
    <property type="entry name" value="HISTIDINE KINASE"/>
    <property type="match status" value="1"/>
</dbReference>
<evidence type="ECO:0000256" key="4">
    <source>
        <dbReference type="PROSITE-ProRule" id="PRU00169"/>
    </source>
</evidence>
<evidence type="ECO:0000259" key="8">
    <source>
        <dbReference type="PROSITE" id="PS50113"/>
    </source>
</evidence>
<dbReference type="AlphaFoldDB" id="A0A2T5TZW3"/>
<dbReference type="Proteomes" id="UP000244013">
    <property type="component" value="Unassembled WGS sequence"/>
</dbReference>
<dbReference type="InterPro" id="IPR013656">
    <property type="entry name" value="PAS_4"/>
</dbReference>
<feature type="domain" description="PAC" evidence="8">
    <location>
        <begin position="365"/>
        <end position="417"/>
    </location>
</feature>
<dbReference type="CDD" id="cd00130">
    <property type="entry name" value="PAS"/>
    <property type="match status" value="3"/>
</dbReference>
<dbReference type="InterPro" id="IPR000700">
    <property type="entry name" value="PAS-assoc_C"/>
</dbReference>
<dbReference type="RefSeq" id="WP_107955554.1">
    <property type="nucleotide sequence ID" value="NZ_QAYE01000009.1"/>
</dbReference>
<sequence>MSPPPATDLRNRYADQDAKLTLLRTVLASEEGGQFGPRKDVLLSAIQTSQMPMILTDPHQPDNPIIFANRAFVSLSGYSADELIGKNCRFLQGTNTNPKNVAKLRDAIAAREPIAIDIVNYRRDGSEFINELYVSPVNDSDGNLLYFFGSQVDVTTFRSASQQLLLSGEKYRSIFEAIDEGFCVIEFIDGPHGPLSDYVHLEANEAYARNAGITDVVGRNVRDLFPDEADSWVAVFGEVLRTGEPARFERELDATGRHLELSAFRIEPAGNNQVAVLFKDITARRQTENELRELTIRLDALVRSSTEVRYLINADWTELAELSGGGFLADTPAANANWLNDYVPPEGRDAVRAEFERAIEARDTYRVEHPVYLTDGSLGWAQVQAVPLFDDHGEITHWYGAASDITDRRKAEAELHELAVELSHLNGTLEAQVAERTAERDRVWRLSRDMLGVADTQGRWTSINPAWSRILGWNEDMFIGRTSEWLEHPDDLEKTRAEVARLASGLETAAFENRFRHRDGTYRWLSWTAAPENGLLYCAGRDVTAEKERQIELDAAQDQLRQAQKVEAVGHLTGGVAHDFNNLLTVIRGSVDLLRRPNLTEERRERYIQAIAETADRAAKLTNQLLAFARRQALLPESFDAQESVRVLADMVRTLVGSRIEVALESASCPCHIHADRNQFDTAIINMAVNARDAMNGDGRLTVRVESVDGMPSVRSHRAVAGDFIAISLTDTGEGISADRIDHIFEPFFTTKDVGKGTGLGLSQVFGFAKQSGGEVMVESEVGTGTTFTLYLPRMMGEQTAIVRDDTPRQVASGDGACILVVEDNSQVGEFARSALAELGYTTVLAKEAAHALGELEAAADRFDAVFSDVVMPGMSGIELGQAIRIRYPDLPVVLTSGYSNVLAQDSSHGFELIHKPYSIDQLSSVLHRVIAMR</sequence>
<dbReference type="SMART" id="SM00388">
    <property type="entry name" value="HisKA"/>
    <property type="match status" value="1"/>
</dbReference>
<dbReference type="Gene3D" id="3.30.565.10">
    <property type="entry name" value="Histidine kinase-like ATPase, C-terminal domain"/>
    <property type="match status" value="1"/>
</dbReference>
<dbReference type="SUPFAM" id="SSF55785">
    <property type="entry name" value="PYP-like sensor domain (PAS domain)"/>
    <property type="match status" value="4"/>
</dbReference>
<feature type="domain" description="PAC" evidence="8">
    <location>
        <begin position="112"/>
        <end position="166"/>
    </location>
</feature>
<dbReference type="SUPFAM" id="SSF55874">
    <property type="entry name" value="ATPase domain of HSP90 chaperone/DNA topoisomerase II/histidine kinase"/>
    <property type="match status" value="1"/>
</dbReference>
<name>A0A2T5TZW3_9SPHN</name>
<keyword evidence="3 4" id="KW-0597">Phosphoprotein</keyword>
<dbReference type="InterPro" id="IPR003661">
    <property type="entry name" value="HisK_dim/P_dom"/>
</dbReference>
<dbReference type="InterPro" id="IPR003594">
    <property type="entry name" value="HATPase_dom"/>
</dbReference>
<dbReference type="CDD" id="cd00082">
    <property type="entry name" value="HisKA"/>
    <property type="match status" value="1"/>
</dbReference>
<dbReference type="Gene3D" id="1.10.287.130">
    <property type="match status" value="1"/>
</dbReference>
<dbReference type="NCBIfam" id="TIGR00229">
    <property type="entry name" value="sensory_box"/>
    <property type="match status" value="4"/>
</dbReference>
<dbReference type="GO" id="GO:0000155">
    <property type="term" value="F:phosphorelay sensor kinase activity"/>
    <property type="evidence" value="ECO:0007669"/>
    <property type="project" value="InterPro"/>
</dbReference>
<dbReference type="Pfam" id="PF08447">
    <property type="entry name" value="PAS_3"/>
    <property type="match status" value="1"/>
</dbReference>
<dbReference type="InterPro" id="IPR035965">
    <property type="entry name" value="PAS-like_dom_sf"/>
</dbReference>
<dbReference type="InterPro" id="IPR011006">
    <property type="entry name" value="CheY-like_superfamily"/>
</dbReference>
<dbReference type="InterPro" id="IPR013655">
    <property type="entry name" value="PAS_fold_3"/>
</dbReference>
<dbReference type="PROSITE" id="PS50110">
    <property type="entry name" value="RESPONSE_REGULATORY"/>
    <property type="match status" value="1"/>
</dbReference>
<dbReference type="PRINTS" id="PR00344">
    <property type="entry name" value="BCTRLSENSOR"/>
</dbReference>
<dbReference type="GeneID" id="91008179"/>
<feature type="domain" description="Histidine kinase" evidence="5">
    <location>
        <begin position="575"/>
        <end position="796"/>
    </location>
</feature>
<dbReference type="SUPFAM" id="SSF52172">
    <property type="entry name" value="CheY-like"/>
    <property type="match status" value="1"/>
</dbReference>
<comment type="caution">
    <text evidence="9">The sequence shown here is derived from an EMBL/GenBank/DDBJ whole genome shotgun (WGS) entry which is preliminary data.</text>
</comment>
<evidence type="ECO:0000259" key="5">
    <source>
        <dbReference type="PROSITE" id="PS50109"/>
    </source>
</evidence>
<dbReference type="InterPro" id="IPR036890">
    <property type="entry name" value="HATPase_C_sf"/>
</dbReference>
<evidence type="ECO:0000256" key="2">
    <source>
        <dbReference type="ARBA" id="ARBA00012438"/>
    </source>
</evidence>
<feature type="modified residue" description="4-aspartylphosphate" evidence="4">
    <location>
        <position position="869"/>
    </location>
</feature>
<proteinExistence type="predicted"/>
<dbReference type="InterPro" id="IPR000014">
    <property type="entry name" value="PAS"/>
</dbReference>
<evidence type="ECO:0000256" key="3">
    <source>
        <dbReference type="ARBA" id="ARBA00022553"/>
    </source>
</evidence>
<dbReference type="PROSITE" id="PS50113">
    <property type="entry name" value="PAC"/>
    <property type="match status" value="2"/>
</dbReference>
<feature type="domain" description="Response regulatory" evidence="6">
    <location>
        <begin position="818"/>
        <end position="931"/>
    </location>
</feature>
<dbReference type="PANTHER" id="PTHR43065">
    <property type="entry name" value="SENSOR HISTIDINE KINASE"/>
    <property type="match status" value="1"/>
</dbReference>
<organism evidence="9 10">
    <name type="scientific">Sphingomonas faeni</name>
    <dbReference type="NCBI Taxonomy" id="185950"/>
    <lineage>
        <taxon>Bacteria</taxon>
        <taxon>Pseudomonadati</taxon>
        <taxon>Pseudomonadota</taxon>
        <taxon>Alphaproteobacteria</taxon>
        <taxon>Sphingomonadales</taxon>
        <taxon>Sphingomonadaceae</taxon>
        <taxon>Sphingomonas</taxon>
    </lineage>
</organism>
<dbReference type="SMART" id="SM00448">
    <property type="entry name" value="REC"/>
    <property type="match status" value="1"/>
</dbReference>
<dbReference type="InterPro" id="IPR001789">
    <property type="entry name" value="Sig_transdc_resp-reg_receiver"/>
</dbReference>
<comment type="catalytic activity">
    <reaction evidence="1">
        <text>ATP + protein L-histidine = ADP + protein N-phospho-L-histidine.</text>
        <dbReference type="EC" id="2.7.13.3"/>
    </reaction>
</comment>
<gene>
    <name evidence="9" type="ORF">C8J25_109238</name>
</gene>
<reference evidence="9 10" key="1">
    <citation type="submission" date="2018-04" db="EMBL/GenBank/DDBJ databases">
        <title>Genomic Encyclopedia of Type Strains, Phase III (KMG-III): the genomes of soil and plant-associated and newly described type strains.</title>
        <authorList>
            <person name="Whitman W."/>
        </authorList>
    </citation>
    <scope>NUCLEOTIDE SEQUENCE [LARGE SCALE GENOMIC DNA]</scope>
    <source>
        <strain evidence="9 10">MA-olki</strain>
    </source>
</reference>
<evidence type="ECO:0000256" key="1">
    <source>
        <dbReference type="ARBA" id="ARBA00000085"/>
    </source>
</evidence>
<feature type="domain" description="PAS" evidence="7">
    <location>
        <begin position="453"/>
        <end position="506"/>
    </location>
</feature>
<evidence type="ECO:0000313" key="9">
    <source>
        <dbReference type="EMBL" id="PTW44807.1"/>
    </source>
</evidence>
<dbReference type="Pfam" id="PF00072">
    <property type="entry name" value="Response_reg"/>
    <property type="match status" value="1"/>
</dbReference>
<dbReference type="SMART" id="SM00086">
    <property type="entry name" value="PAC"/>
    <property type="match status" value="3"/>
</dbReference>
<dbReference type="EMBL" id="QAYE01000009">
    <property type="protein sequence ID" value="PTW44807.1"/>
    <property type="molecule type" value="Genomic_DNA"/>
</dbReference>
<protein>
    <recommendedName>
        <fullName evidence="2">histidine kinase</fullName>
        <ecNumber evidence="2">2.7.13.3</ecNumber>
    </recommendedName>
</protein>
<evidence type="ECO:0000259" key="6">
    <source>
        <dbReference type="PROSITE" id="PS50110"/>
    </source>
</evidence>
<dbReference type="InterPro" id="IPR001610">
    <property type="entry name" value="PAC"/>
</dbReference>
<dbReference type="Pfam" id="PF13426">
    <property type="entry name" value="PAS_9"/>
    <property type="match status" value="1"/>
</dbReference>
<dbReference type="InterPro" id="IPR004358">
    <property type="entry name" value="Sig_transdc_His_kin-like_C"/>
</dbReference>
<dbReference type="Pfam" id="PF08448">
    <property type="entry name" value="PAS_4"/>
    <property type="match status" value="2"/>
</dbReference>
<evidence type="ECO:0000259" key="7">
    <source>
        <dbReference type="PROSITE" id="PS50112"/>
    </source>
</evidence>
<dbReference type="EC" id="2.7.13.3" evidence="2"/>
<accession>A0A2T5TZW3</accession>
<dbReference type="SUPFAM" id="SSF47384">
    <property type="entry name" value="Homodimeric domain of signal transducing histidine kinase"/>
    <property type="match status" value="1"/>
</dbReference>
<dbReference type="InterPro" id="IPR036097">
    <property type="entry name" value="HisK_dim/P_sf"/>
</dbReference>
<dbReference type="SMART" id="SM00387">
    <property type="entry name" value="HATPase_c"/>
    <property type="match status" value="1"/>
</dbReference>
<dbReference type="InterPro" id="IPR005467">
    <property type="entry name" value="His_kinase_dom"/>
</dbReference>
<feature type="domain" description="PAS" evidence="7">
    <location>
        <begin position="38"/>
        <end position="87"/>
    </location>
</feature>
<dbReference type="PROSITE" id="PS50109">
    <property type="entry name" value="HIS_KIN"/>
    <property type="match status" value="1"/>
</dbReference>
<dbReference type="SMART" id="SM00091">
    <property type="entry name" value="PAS"/>
    <property type="match status" value="3"/>
</dbReference>
<dbReference type="Gene3D" id="3.30.450.20">
    <property type="entry name" value="PAS domain"/>
    <property type="match status" value="4"/>
</dbReference>
<dbReference type="Gene3D" id="3.40.50.2300">
    <property type="match status" value="1"/>
</dbReference>
<dbReference type="OrthoDB" id="9796100at2"/>
<dbReference type="PROSITE" id="PS50112">
    <property type="entry name" value="PAS"/>
    <property type="match status" value="2"/>
</dbReference>
<evidence type="ECO:0000313" key="10">
    <source>
        <dbReference type="Proteomes" id="UP000244013"/>
    </source>
</evidence>
<dbReference type="Pfam" id="PF02518">
    <property type="entry name" value="HATPase_c"/>
    <property type="match status" value="1"/>
</dbReference>